<feature type="compositionally biased region" description="Basic residues" evidence="1">
    <location>
        <begin position="76"/>
        <end position="86"/>
    </location>
</feature>
<proteinExistence type="predicted"/>
<feature type="compositionally biased region" description="Basic and acidic residues" evidence="1">
    <location>
        <begin position="151"/>
        <end position="167"/>
    </location>
</feature>
<organism evidence="2 3">
    <name type="scientific">Dioscorea zingiberensis</name>
    <dbReference type="NCBI Taxonomy" id="325984"/>
    <lineage>
        <taxon>Eukaryota</taxon>
        <taxon>Viridiplantae</taxon>
        <taxon>Streptophyta</taxon>
        <taxon>Embryophyta</taxon>
        <taxon>Tracheophyta</taxon>
        <taxon>Spermatophyta</taxon>
        <taxon>Magnoliopsida</taxon>
        <taxon>Liliopsida</taxon>
        <taxon>Dioscoreales</taxon>
        <taxon>Dioscoreaceae</taxon>
        <taxon>Dioscorea</taxon>
    </lineage>
</organism>
<accession>A0A9D5D6K1</accession>
<dbReference type="AlphaFoldDB" id="A0A9D5D6K1"/>
<evidence type="ECO:0000313" key="3">
    <source>
        <dbReference type="Proteomes" id="UP001085076"/>
    </source>
</evidence>
<dbReference type="Proteomes" id="UP001085076">
    <property type="component" value="Miscellaneous, Linkage group lg01"/>
</dbReference>
<reference evidence="2" key="1">
    <citation type="submission" date="2021-03" db="EMBL/GenBank/DDBJ databases">
        <authorList>
            <person name="Li Z."/>
            <person name="Yang C."/>
        </authorList>
    </citation>
    <scope>NUCLEOTIDE SEQUENCE</scope>
    <source>
        <strain evidence="2">Dzin_1.0</strain>
        <tissue evidence="2">Leaf</tissue>
    </source>
</reference>
<comment type="caution">
    <text evidence="2">The sequence shown here is derived from an EMBL/GenBank/DDBJ whole genome shotgun (WGS) entry which is preliminary data.</text>
</comment>
<feature type="compositionally biased region" description="Gly residues" evidence="1">
    <location>
        <begin position="171"/>
        <end position="182"/>
    </location>
</feature>
<name>A0A9D5D6K1_9LILI</name>
<evidence type="ECO:0000256" key="1">
    <source>
        <dbReference type="SAM" id="MobiDB-lite"/>
    </source>
</evidence>
<dbReference type="EMBL" id="JAGGNH010000001">
    <property type="protein sequence ID" value="KAJ0985043.1"/>
    <property type="molecule type" value="Genomic_DNA"/>
</dbReference>
<reference evidence="2" key="2">
    <citation type="journal article" date="2022" name="Hortic Res">
        <title>The genome of Dioscorea zingiberensis sheds light on the biosynthesis, origin and evolution of the medicinally important diosgenin saponins.</title>
        <authorList>
            <person name="Li Y."/>
            <person name="Tan C."/>
            <person name="Li Z."/>
            <person name="Guo J."/>
            <person name="Li S."/>
            <person name="Chen X."/>
            <person name="Wang C."/>
            <person name="Dai X."/>
            <person name="Yang H."/>
            <person name="Song W."/>
            <person name="Hou L."/>
            <person name="Xu J."/>
            <person name="Tong Z."/>
            <person name="Xu A."/>
            <person name="Yuan X."/>
            <person name="Wang W."/>
            <person name="Yang Q."/>
            <person name="Chen L."/>
            <person name="Sun Z."/>
            <person name="Wang K."/>
            <person name="Pan B."/>
            <person name="Chen J."/>
            <person name="Bao Y."/>
            <person name="Liu F."/>
            <person name="Qi X."/>
            <person name="Gang D.R."/>
            <person name="Wen J."/>
            <person name="Li J."/>
        </authorList>
    </citation>
    <scope>NUCLEOTIDE SEQUENCE</scope>
    <source>
        <strain evidence="2">Dzin_1.0</strain>
    </source>
</reference>
<protein>
    <submittedName>
        <fullName evidence="2">Uncharacterized protein</fullName>
    </submittedName>
</protein>
<keyword evidence="3" id="KW-1185">Reference proteome</keyword>
<gene>
    <name evidence="2" type="ORF">J5N97_003399</name>
</gene>
<sequence length="267" mass="28825">MVGHAAASCPRRGTPTCEQPQENIEVSVAVDRLPSGQARLGISAPCVDRASALKPQAPDVEMILEDHQGWRWTQVNRRRGRNRGRGGGHPSSSREMHVRADASPERLQPDGVDVQHVAASDRSSLPRRSGCESGMVQHVVADPSFDSQPVNREDNFPVSKRGAEVSHGRSGRGGRGVRGGRGIAPQLLTRFPLPGRPISSSPMVPDGGFESQPSLCLPSSSYSTGLEDVAAQNPPNLDLVLHNPEMYDYVIHYQADDAVPPFLLLNI</sequence>
<evidence type="ECO:0000313" key="2">
    <source>
        <dbReference type="EMBL" id="KAJ0985043.1"/>
    </source>
</evidence>
<feature type="compositionally biased region" description="Basic and acidic residues" evidence="1">
    <location>
        <begin position="92"/>
        <end position="108"/>
    </location>
</feature>
<feature type="region of interest" description="Disordered" evidence="1">
    <location>
        <begin position="74"/>
        <end position="182"/>
    </location>
</feature>